<accession>A0A427KLU4</accession>
<dbReference type="Pfam" id="PF22294">
    <property type="entry name" value="DUF6966"/>
    <property type="match status" value="1"/>
</dbReference>
<evidence type="ECO:0000256" key="1">
    <source>
        <dbReference type="SAM" id="Coils"/>
    </source>
</evidence>
<dbReference type="Proteomes" id="UP000275321">
    <property type="component" value="Unassembled WGS sequence"/>
</dbReference>
<protein>
    <recommendedName>
        <fullName evidence="2">DUF6966 domain-containing protein</fullName>
    </recommendedName>
</protein>
<dbReference type="EMBL" id="RHWT01000012">
    <property type="protein sequence ID" value="RSB30809.1"/>
    <property type="molecule type" value="Genomic_DNA"/>
</dbReference>
<evidence type="ECO:0000313" key="3">
    <source>
        <dbReference type="EMBL" id="RSB30809.1"/>
    </source>
</evidence>
<keyword evidence="1" id="KW-0175">Coiled coil</keyword>
<gene>
    <name evidence="3" type="ORF">EGK68_11105</name>
</gene>
<sequence>MKSDIQVLLNKIIELLVSCNESVWSKKLIYFREQLDSDYEQALLGIRSIFAGAGSFNDLILQNNGKMLREENNALNRLQDELYSLTKAEISARNI</sequence>
<organism evidence="3 4">
    <name type="scientific">Enterobacter cloacae</name>
    <dbReference type="NCBI Taxonomy" id="550"/>
    <lineage>
        <taxon>Bacteria</taxon>
        <taxon>Pseudomonadati</taxon>
        <taxon>Pseudomonadota</taxon>
        <taxon>Gammaproteobacteria</taxon>
        <taxon>Enterobacterales</taxon>
        <taxon>Enterobacteriaceae</taxon>
        <taxon>Enterobacter</taxon>
        <taxon>Enterobacter cloacae complex</taxon>
    </lineage>
</organism>
<dbReference type="RefSeq" id="WP_125365119.1">
    <property type="nucleotide sequence ID" value="NZ_CAXOHD010000001.1"/>
</dbReference>
<evidence type="ECO:0000313" key="4">
    <source>
        <dbReference type="Proteomes" id="UP000275321"/>
    </source>
</evidence>
<feature type="domain" description="DUF6966" evidence="2">
    <location>
        <begin position="18"/>
        <end position="68"/>
    </location>
</feature>
<name>A0A427KLU4_ENTCL</name>
<comment type="caution">
    <text evidence="3">The sequence shown here is derived from an EMBL/GenBank/DDBJ whole genome shotgun (WGS) entry which is preliminary data.</text>
</comment>
<evidence type="ECO:0000259" key="2">
    <source>
        <dbReference type="Pfam" id="PF22294"/>
    </source>
</evidence>
<feature type="coiled-coil region" evidence="1">
    <location>
        <begin position="61"/>
        <end position="88"/>
    </location>
</feature>
<reference evidence="3 4" key="1">
    <citation type="submission" date="2018-10" db="EMBL/GenBank/DDBJ databases">
        <title>Transmission dynamics of multidrug resistant bacteria on intensive care unit surfaces.</title>
        <authorList>
            <person name="D'Souza A.W."/>
            <person name="Potter R.F."/>
            <person name="Wallace M."/>
            <person name="Shupe A."/>
            <person name="Patel S."/>
            <person name="Sun S."/>
            <person name="Gul D."/>
            <person name="Kwon J.H."/>
            <person name="Andleeb S."/>
            <person name="Burnham C.-A.D."/>
            <person name="Dantas G."/>
        </authorList>
    </citation>
    <scope>NUCLEOTIDE SEQUENCE [LARGE SCALE GENOMIC DNA]</scope>
    <source>
        <strain evidence="3 4">EC_073</strain>
    </source>
</reference>
<proteinExistence type="predicted"/>
<dbReference type="AlphaFoldDB" id="A0A427KLU4"/>
<dbReference type="InterPro" id="IPR054239">
    <property type="entry name" value="DUF6966"/>
</dbReference>